<dbReference type="InterPro" id="IPR011990">
    <property type="entry name" value="TPR-like_helical_dom_sf"/>
</dbReference>
<comment type="caution">
    <text evidence="1">The sequence shown here is derived from an EMBL/GenBank/DDBJ whole genome shotgun (WGS) entry which is preliminary data.</text>
</comment>
<sequence>MTALDEAAALEVQAEEFPDERGEILLEAAAAWRRAGRTDRARELLTELVGAGGEDACYARFELAETLFEQGAAEDAYAELARLARDSALHGGHCTMVAELLAERGDLDGALTWYDRAVARLSPDEIETLRGPTGWMQMSSVMLCGRREVRSQLGLPADSTDEITPEPPSARRPVDVHGVREYIEAGRMPRQVRMLVFQRGERAEARRRWPQEYQDSDEEYYPAAERRWRDLAESGVPAIRVVPATVSQLCEFADRVGGSPTDPETKAAFGETVAEEATIAWPPPRNSPCWCASGAKYKKCCGQIR</sequence>
<dbReference type="SUPFAM" id="SSF103642">
    <property type="entry name" value="Sec-C motif"/>
    <property type="match status" value="1"/>
</dbReference>
<name>A0ABU0ZKV2_9ACTN</name>
<evidence type="ECO:0000313" key="1">
    <source>
        <dbReference type="EMBL" id="MDQ7907014.1"/>
    </source>
</evidence>
<dbReference type="Proteomes" id="UP001230908">
    <property type="component" value="Unassembled WGS sequence"/>
</dbReference>
<dbReference type="Gene3D" id="3.10.450.50">
    <property type="match status" value="1"/>
</dbReference>
<dbReference type="Gene3D" id="1.25.40.10">
    <property type="entry name" value="Tetratricopeptide repeat domain"/>
    <property type="match status" value="1"/>
</dbReference>
<dbReference type="EMBL" id="JAVHUY010000019">
    <property type="protein sequence ID" value="MDQ7907014.1"/>
    <property type="molecule type" value="Genomic_DNA"/>
</dbReference>
<evidence type="ECO:0000313" key="2">
    <source>
        <dbReference type="Proteomes" id="UP001230908"/>
    </source>
</evidence>
<gene>
    <name evidence="1" type="ORF">RB614_21100</name>
</gene>
<reference evidence="1 2" key="1">
    <citation type="submission" date="2023-08" db="EMBL/GenBank/DDBJ databases">
        <title>Phytohabitans sansha sp. nov., isolated from marine sediment.</title>
        <authorList>
            <person name="Zhao Y."/>
            <person name="Yi K."/>
        </authorList>
    </citation>
    <scope>NUCLEOTIDE SEQUENCE [LARGE SCALE GENOMIC DNA]</scope>
    <source>
        <strain evidence="1 2">ZYX-F-186</strain>
    </source>
</reference>
<keyword evidence="2" id="KW-1185">Reference proteome</keyword>
<dbReference type="SUPFAM" id="SSF48452">
    <property type="entry name" value="TPR-like"/>
    <property type="match status" value="1"/>
</dbReference>
<dbReference type="InterPro" id="IPR004027">
    <property type="entry name" value="SEC_C_motif"/>
</dbReference>
<organism evidence="1 2">
    <name type="scientific">Phytohabitans maris</name>
    <dbReference type="NCBI Taxonomy" id="3071409"/>
    <lineage>
        <taxon>Bacteria</taxon>
        <taxon>Bacillati</taxon>
        <taxon>Actinomycetota</taxon>
        <taxon>Actinomycetes</taxon>
        <taxon>Micromonosporales</taxon>
        <taxon>Micromonosporaceae</taxon>
    </lineage>
</organism>
<dbReference type="Pfam" id="PF02810">
    <property type="entry name" value="SEC-C"/>
    <property type="match status" value="1"/>
</dbReference>
<accession>A0ABU0ZKV2</accession>
<protein>
    <submittedName>
        <fullName evidence="1">SEC-C metal-binding domain-containing protein</fullName>
    </submittedName>
</protein>
<proteinExistence type="predicted"/>
<dbReference type="RefSeq" id="WP_308714291.1">
    <property type="nucleotide sequence ID" value="NZ_JAVHUY010000019.1"/>
</dbReference>